<evidence type="ECO:0000256" key="3">
    <source>
        <dbReference type="ARBA" id="ARBA00022475"/>
    </source>
</evidence>
<protein>
    <submittedName>
        <fullName evidence="9">ABC transporter permease subunit</fullName>
    </submittedName>
</protein>
<feature type="domain" description="ABC transmembrane type-1" evidence="8">
    <location>
        <begin position="115"/>
        <end position="274"/>
    </location>
</feature>
<keyword evidence="5 7" id="KW-1133">Transmembrane helix</keyword>
<feature type="transmembrane region" description="Helical" evidence="7">
    <location>
        <begin position="255"/>
        <end position="274"/>
    </location>
</feature>
<keyword evidence="2" id="KW-0813">Transport</keyword>
<comment type="caution">
    <text evidence="9">The sequence shown here is derived from an EMBL/GenBank/DDBJ whole genome shotgun (WGS) entry which is preliminary data.</text>
</comment>
<organism evidence="9 10">
    <name type="scientific">Bacillus suaedaesalsae</name>
    <dbReference type="NCBI Taxonomy" id="2810349"/>
    <lineage>
        <taxon>Bacteria</taxon>
        <taxon>Bacillati</taxon>
        <taxon>Bacillota</taxon>
        <taxon>Bacilli</taxon>
        <taxon>Bacillales</taxon>
        <taxon>Bacillaceae</taxon>
        <taxon>Bacillus</taxon>
    </lineage>
</organism>
<keyword evidence="6 7" id="KW-0472">Membrane</keyword>
<dbReference type="PANTHER" id="PTHR30465">
    <property type="entry name" value="INNER MEMBRANE ABC TRANSPORTER"/>
    <property type="match status" value="1"/>
</dbReference>
<keyword evidence="3" id="KW-1003">Cell membrane</keyword>
<gene>
    <name evidence="9" type="ORF">JR050_03740</name>
</gene>
<comment type="subcellular location">
    <subcellularLocation>
        <location evidence="1">Cell membrane</location>
        <topology evidence="1">Multi-pass membrane protein</topology>
    </subcellularLocation>
</comment>
<feature type="transmembrane region" description="Helical" evidence="7">
    <location>
        <begin position="117"/>
        <end position="140"/>
    </location>
</feature>
<evidence type="ECO:0000256" key="6">
    <source>
        <dbReference type="ARBA" id="ARBA00023136"/>
    </source>
</evidence>
<feature type="transmembrane region" description="Helical" evidence="7">
    <location>
        <begin position="160"/>
        <end position="182"/>
    </location>
</feature>
<name>A0ABS2DEA1_9BACI</name>
<evidence type="ECO:0000313" key="9">
    <source>
        <dbReference type="EMBL" id="MBM6616793.1"/>
    </source>
</evidence>
<evidence type="ECO:0000256" key="7">
    <source>
        <dbReference type="SAM" id="Phobius"/>
    </source>
</evidence>
<dbReference type="EMBL" id="JAFELM010000016">
    <property type="protein sequence ID" value="MBM6616793.1"/>
    <property type="molecule type" value="Genomic_DNA"/>
</dbReference>
<dbReference type="Gene3D" id="1.10.3720.10">
    <property type="entry name" value="MetI-like"/>
    <property type="match status" value="1"/>
</dbReference>
<reference evidence="9 10" key="1">
    <citation type="submission" date="2021-02" db="EMBL/GenBank/DDBJ databases">
        <title>Bacillus sp. RD4P76, an endophyte from a halophyte.</title>
        <authorList>
            <person name="Sun J.-Q."/>
        </authorList>
    </citation>
    <scope>NUCLEOTIDE SEQUENCE [LARGE SCALE GENOMIC DNA]</scope>
    <source>
        <strain evidence="9 10">RD4P76</strain>
    </source>
</reference>
<proteinExistence type="predicted"/>
<keyword evidence="4 7" id="KW-0812">Transmembrane</keyword>
<feature type="transmembrane region" description="Helical" evidence="7">
    <location>
        <begin position="77"/>
        <end position="105"/>
    </location>
</feature>
<dbReference type="SUPFAM" id="SSF161098">
    <property type="entry name" value="MetI-like"/>
    <property type="match status" value="1"/>
</dbReference>
<evidence type="ECO:0000256" key="4">
    <source>
        <dbReference type="ARBA" id="ARBA00022692"/>
    </source>
</evidence>
<evidence type="ECO:0000259" key="8">
    <source>
        <dbReference type="Pfam" id="PF00528"/>
    </source>
</evidence>
<dbReference type="Proteomes" id="UP001518925">
    <property type="component" value="Unassembled WGS sequence"/>
</dbReference>
<feature type="transmembrane region" description="Helical" evidence="7">
    <location>
        <begin position="225"/>
        <end position="243"/>
    </location>
</feature>
<evidence type="ECO:0000256" key="2">
    <source>
        <dbReference type="ARBA" id="ARBA00022448"/>
    </source>
</evidence>
<evidence type="ECO:0000313" key="10">
    <source>
        <dbReference type="Proteomes" id="UP001518925"/>
    </source>
</evidence>
<sequence>MPRILEVSLQFIVACMGIILVGAIPALFSASGESLLNFSQYVTALKEIVKGLMEYDTLTYDWNGRPRNLFPSLFSPVLYSLTLLIGALFIAYVISTALTIITMLFPERHRGKTKLFVYIFESLPDIFIVFLMQFFIIFFYQKTDILLINFVTLSEERVYLLPMLCLAIFPTIQLYRLSFLLFEQELKKDYVDLARMKGVTKSTILFIHVLRNASISLFFQSKKVIWFMLSNLFIIEYLFNIFGITRFLSQYMTPVLFTIGVLLFFIPIFLLYNITEAVLKNVANGGESI</sequence>
<evidence type="ECO:0000256" key="5">
    <source>
        <dbReference type="ARBA" id="ARBA00022989"/>
    </source>
</evidence>
<feature type="transmembrane region" description="Helical" evidence="7">
    <location>
        <begin position="7"/>
        <end position="28"/>
    </location>
</feature>
<accession>A0ABS2DEA1</accession>
<dbReference type="PANTHER" id="PTHR30465:SF44">
    <property type="entry name" value="ABC-TYPE DIPEPTIDE_OLIGOPEPTIDE TRANSPORT SYSTEM, PERMEASE COMPONENT"/>
    <property type="match status" value="1"/>
</dbReference>
<dbReference type="Pfam" id="PF00528">
    <property type="entry name" value="BPD_transp_1"/>
    <property type="match status" value="1"/>
</dbReference>
<dbReference type="RefSeq" id="WP_204202174.1">
    <property type="nucleotide sequence ID" value="NZ_JAFELM010000016.1"/>
</dbReference>
<dbReference type="CDD" id="cd06261">
    <property type="entry name" value="TM_PBP2"/>
    <property type="match status" value="1"/>
</dbReference>
<dbReference type="InterPro" id="IPR000515">
    <property type="entry name" value="MetI-like"/>
</dbReference>
<evidence type="ECO:0000256" key="1">
    <source>
        <dbReference type="ARBA" id="ARBA00004651"/>
    </source>
</evidence>
<dbReference type="InterPro" id="IPR035906">
    <property type="entry name" value="MetI-like_sf"/>
</dbReference>
<keyword evidence="10" id="KW-1185">Reference proteome</keyword>